<organism evidence="1">
    <name type="scientific">marine sediment metagenome</name>
    <dbReference type="NCBI Taxonomy" id="412755"/>
    <lineage>
        <taxon>unclassified sequences</taxon>
        <taxon>metagenomes</taxon>
        <taxon>ecological metagenomes</taxon>
    </lineage>
</organism>
<comment type="caution">
    <text evidence="1">The sequence shown here is derived from an EMBL/GenBank/DDBJ whole genome shotgun (WGS) entry which is preliminary data.</text>
</comment>
<feature type="non-terminal residue" evidence="1">
    <location>
        <position position="65"/>
    </location>
</feature>
<name>X0XTI5_9ZZZZ</name>
<accession>X0XTI5</accession>
<evidence type="ECO:0000313" key="1">
    <source>
        <dbReference type="EMBL" id="GAG28191.1"/>
    </source>
</evidence>
<dbReference type="EMBL" id="BARS01031225">
    <property type="protein sequence ID" value="GAG28191.1"/>
    <property type="molecule type" value="Genomic_DNA"/>
</dbReference>
<reference evidence="1" key="1">
    <citation type="journal article" date="2014" name="Front. Microbiol.">
        <title>High frequency of phylogenetically diverse reductive dehalogenase-homologous genes in deep subseafloor sedimentary metagenomes.</title>
        <authorList>
            <person name="Kawai M."/>
            <person name="Futagami T."/>
            <person name="Toyoda A."/>
            <person name="Takaki Y."/>
            <person name="Nishi S."/>
            <person name="Hori S."/>
            <person name="Arai W."/>
            <person name="Tsubouchi T."/>
            <person name="Morono Y."/>
            <person name="Uchiyama I."/>
            <person name="Ito T."/>
            <person name="Fujiyama A."/>
            <person name="Inagaki F."/>
            <person name="Takami H."/>
        </authorList>
    </citation>
    <scope>NUCLEOTIDE SEQUENCE</scope>
    <source>
        <strain evidence="1">Expedition CK06-06</strain>
    </source>
</reference>
<gene>
    <name evidence="1" type="ORF">S01H1_48615</name>
</gene>
<sequence length="65" mass="6919">MSCQGEPIEMEDLRTAGQKNIMESLGKYLLPNIGKTRAPYPGALNAPPDPGQLAAMDTMMGLGAR</sequence>
<dbReference type="AlphaFoldDB" id="X0XTI5"/>
<protein>
    <submittedName>
        <fullName evidence="1">Uncharacterized protein</fullName>
    </submittedName>
</protein>
<proteinExistence type="predicted"/>